<accession>A0A9D2DK04</accession>
<gene>
    <name evidence="2" type="ORF">IAA22_04340</name>
</gene>
<evidence type="ECO:0000313" key="3">
    <source>
        <dbReference type="Proteomes" id="UP000824029"/>
    </source>
</evidence>
<keyword evidence="1" id="KW-0472">Membrane</keyword>
<organism evidence="2 3">
    <name type="scientific">Candidatus Olsenella stercoravium</name>
    <dbReference type="NCBI Taxonomy" id="2838713"/>
    <lineage>
        <taxon>Bacteria</taxon>
        <taxon>Bacillati</taxon>
        <taxon>Actinomycetota</taxon>
        <taxon>Coriobacteriia</taxon>
        <taxon>Coriobacteriales</taxon>
        <taxon>Atopobiaceae</taxon>
        <taxon>Olsenella</taxon>
    </lineage>
</organism>
<feature type="transmembrane region" description="Helical" evidence="1">
    <location>
        <begin position="28"/>
        <end position="48"/>
    </location>
</feature>
<proteinExistence type="predicted"/>
<dbReference type="AlphaFoldDB" id="A0A9D2DK04"/>
<keyword evidence="1" id="KW-1133">Transmembrane helix</keyword>
<comment type="caution">
    <text evidence="2">The sequence shown here is derived from an EMBL/GenBank/DDBJ whole genome shotgun (WGS) entry which is preliminary data.</text>
</comment>
<sequence>MHPLALQLLVEGALLLFCAPPPAQNWFWMSWVVGGLICGIVSTLIHAFRREG</sequence>
<reference evidence="2" key="1">
    <citation type="journal article" date="2021" name="PeerJ">
        <title>Extensive microbial diversity within the chicken gut microbiome revealed by metagenomics and culture.</title>
        <authorList>
            <person name="Gilroy R."/>
            <person name="Ravi A."/>
            <person name="Getino M."/>
            <person name="Pursley I."/>
            <person name="Horton D.L."/>
            <person name="Alikhan N.F."/>
            <person name="Baker D."/>
            <person name="Gharbi K."/>
            <person name="Hall N."/>
            <person name="Watson M."/>
            <person name="Adriaenssens E.M."/>
            <person name="Foster-Nyarko E."/>
            <person name="Jarju S."/>
            <person name="Secka A."/>
            <person name="Antonio M."/>
            <person name="Oren A."/>
            <person name="Chaudhuri R.R."/>
            <person name="La Ragione R."/>
            <person name="Hildebrand F."/>
            <person name="Pallen M.J."/>
        </authorList>
    </citation>
    <scope>NUCLEOTIDE SEQUENCE</scope>
    <source>
        <strain evidence="2">ChiHecolR3B27-1887</strain>
    </source>
</reference>
<keyword evidence="1" id="KW-0812">Transmembrane</keyword>
<evidence type="ECO:0000313" key="2">
    <source>
        <dbReference type="EMBL" id="HIZ18323.1"/>
    </source>
</evidence>
<dbReference type="Proteomes" id="UP000824029">
    <property type="component" value="Unassembled WGS sequence"/>
</dbReference>
<protein>
    <submittedName>
        <fullName evidence="2">Uncharacterized protein</fullName>
    </submittedName>
</protein>
<dbReference type="EMBL" id="DXBZ01000078">
    <property type="protein sequence ID" value="HIZ18323.1"/>
    <property type="molecule type" value="Genomic_DNA"/>
</dbReference>
<evidence type="ECO:0000256" key="1">
    <source>
        <dbReference type="SAM" id="Phobius"/>
    </source>
</evidence>
<name>A0A9D2DK04_9ACTN</name>
<reference evidence="2" key="2">
    <citation type="submission" date="2021-04" db="EMBL/GenBank/DDBJ databases">
        <authorList>
            <person name="Gilroy R."/>
        </authorList>
    </citation>
    <scope>NUCLEOTIDE SEQUENCE</scope>
    <source>
        <strain evidence="2">ChiHecolR3B27-1887</strain>
    </source>
</reference>